<keyword evidence="6" id="KW-1185">Reference proteome</keyword>
<dbReference type="PROSITE" id="PS00622">
    <property type="entry name" value="HTH_LUXR_1"/>
    <property type="match status" value="1"/>
</dbReference>
<dbReference type="PROSITE" id="PS50043">
    <property type="entry name" value="HTH_LUXR_2"/>
    <property type="match status" value="1"/>
</dbReference>
<dbReference type="Pfam" id="PF00196">
    <property type="entry name" value="GerE"/>
    <property type="match status" value="1"/>
</dbReference>
<evidence type="ECO:0000256" key="1">
    <source>
        <dbReference type="ARBA" id="ARBA00023015"/>
    </source>
</evidence>
<reference evidence="5 6" key="1">
    <citation type="submission" date="2020-02" db="EMBL/GenBank/DDBJ databases">
        <title>Acidophilic actinobacteria isolated from forest soil.</title>
        <authorList>
            <person name="Golinska P."/>
        </authorList>
    </citation>
    <scope>NUCLEOTIDE SEQUENCE [LARGE SCALE GENOMIC DNA]</scope>
    <source>
        <strain evidence="5 6">NL8</strain>
    </source>
</reference>
<organism evidence="5 6">
    <name type="scientific">Catenulispora pinistramenti</name>
    <dbReference type="NCBI Taxonomy" id="2705254"/>
    <lineage>
        <taxon>Bacteria</taxon>
        <taxon>Bacillati</taxon>
        <taxon>Actinomycetota</taxon>
        <taxon>Actinomycetes</taxon>
        <taxon>Catenulisporales</taxon>
        <taxon>Catenulisporaceae</taxon>
        <taxon>Catenulispora</taxon>
    </lineage>
</organism>
<sequence>MSTTTVGSQRPASLDRLTAREMEIARLVRDGRTNRQIARALGLSTKTVEAHLSRIFAKLSIPSRTVLAVLVTTGERAAA</sequence>
<accession>A0ABS5L8D1</accession>
<dbReference type="CDD" id="cd06170">
    <property type="entry name" value="LuxR_C_like"/>
    <property type="match status" value="1"/>
</dbReference>
<dbReference type="RefSeq" id="WP_212021672.1">
    <property type="nucleotide sequence ID" value="NZ_JAAFYZ010000354.1"/>
</dbReference>
<dbReference type="PANTHER" id="PTHR44688:SF16">
    <property type="entry name" value="DNA-BINDING TRANSCRIPTIONAL ACTIVATOR DEVR_DOSR"/>
    <property type="match status" value="1"/>
</dbReference>
<gene>
    <name evidence="5" type="ORF">KGQ19_46470</name>
</gene>
<keyword evidence="3" id="KW-0804">Transcription</keyword>
<evidence type="ECO:0000313" key="6">
    <source>
        <dbReference type="Proteomes" id="UP000730482"/>
    </source>
</evidence>
<keyword evidence="2" id="KW-0238">DNA-binding</keyword>
<evidence type="ECO:0000256" key="3">
    <source>
        <dbReference type="ARBA" id="ARBA00023163"/>
    </source>
</evidence>
<dbReference type="SMART" id="SM00421">
    <property type="entry name" value="HTH_LUXR"/>
    <property type="match status" value="1"/>
</dbReference>
<comment type="caution">
    <text evidence="5">The sequence shown here is derived from an EMBL/GenBank/DDBJ whole genome shotgun (WGS) entry which is preliminary data.</text>
</comment>
<dbReference type="SUPFAM" id="SSF46894">
    <property type="entry name" value="C-terminal effector domain of the bipartite response regulators"/>
    <property type="match status" value="1"/>
</dbReference>
<dbReference type="PANTHER" id="PTHR44688">
    <property type="entry name" value="DNA-BINDING TRANSCRIPTIONAL ACTIVATOR DEVR_DOSR"/>
    <property type="match status" value="1"/>
</dbReference>
<dbReference type="InterPro" id="IPR036388">
    <property type="entry name" value="WH-like_DNA-bd_sf"/>
</dbReference>
<dbReference type="Gene3D" id="1.10.10.10">
    <property type="entry name" value="Winged helix-like DNA-binding domain superfamily/Winged helix DNA-binding domain"/>
    <property type="match status" value="1"/>
</dbReference>
<evidence type="ECO:0000313" key="5">
    <source>
        <dbReference type="EMBL" id="MBS2554325.1"/>
    </source>
</evidence>
<dbReference type="PRINTS" id="PR00038">
    <property type="entry name" value="HTHLUXR"/>
</dbReference>
<feature type="domain" description="HTH luxR-type" evidence="4">
    <location>
        <begin position="10"/>
        <end position="75"/>
    </location>
</feature>
<dbReference type="InterPro" id="IPR000792">
    <property type="entry name" value="Tscrpt_reg_LuxR_C"/>
</dbReference>
<dbReference type="EMBL" id="JAAFYZ010000354">
    <property type="protein sequence ID" value="MBS2554325.1"/>
    <property type="molecule type" value="Genomic_DNA"/>
</dbReference>
<evidence type="ECO:0000256" key="2">
    <source>
        <dbReference type="ARBA" id="ARBA00023125"/>
    </source>
</evidence>
<protein>
    <submittedName>
        <fullName evidence="5">Response regulator transcription factor</fullName>
    </submittedName>
</protein>
<proteinExistence type="predicted"/>
<dbReference type="Proteomes" id="UP000730482">
    <property type="component" value="Unassembled WGS sequence"/>
</dbReference>
<dbReference type="InterPro" id="IPR016032">
    <property type="entry name" value="Sig_transdc_resp-reg_C-effctor"/>
</dbReference>
<evidence type="ECO:0000259" key="4">
    <source>
        <dbReference type="PROSITE" id="PS50043"/>
    </source>
</evidence>
<name>A0ABS5L8D1_9ACTN</name>
<keyword evidence="1" id="KW-0805">Transcription regulation</keyword>